<feature type="chain" id="PRO_5043452484" description="DUF7705 domain-containing protein" evidence="1">
    <location>
        <begin position="25"/>
        <end position="490"/>
    </location>
</feature>
<keyword evidence="4" id="KW-1185">Reference proteome</keyword>
<feature type="signal peptide" evidence="1">
    <location>
        <begin position="1"/>
        <end position="24"/>
    </location>
</feature>
<organism evidence="3 4">
    <name type="scientific">Saponaria officinalis</name>
    <name type="common">Common soapwort</name>
    <name type="synonym">Lychnis saponaria</name>
    <dbReference type="NCBI Taxonomy" id="3572"/>
    <lineage>
        <taxon>Eukaryota</taxon>
        <taxon>Viridiplantae</taxon>
        <taxon>Streptophyta</taxon>
        <taxon>Embryophyta</taxon>
        <taxon>Tracheophyta</taxon>
        <taxon>Spermatophyta</taxon>
        <taxon>Magnoliopsida</taxon>
        <taxon>eudicotyledons</taxon>
        <taxon>Gunneridae</taxon>
        <taxon>Pentapetalae</taxon>
        <taxon>Caryophyllales</taxon>
        <taxon>Caryophyllaceae</taxon>
        <taxon>Caryophylleae</taxon>
        <taxon>Saponaria</taxon>
    </lineage>
</organism>
<keyword evidence="1" id="KW-0732">Signal</keyword>
<evidence type="ECO:0000259" key="2">
    <source>
        <dbReference type="Pfam" id="PF24804"/>
    </source>
</evidence>
<protein>
    <recommendedName>
        <fullName evidence="2">DUF7705 domain-containing protein</fullName>
    </recommendedName>
</protein>
<dbReference type="Proteomes" id="UP001443914">
    <property type="component" value="Unassembled WGS sequence"/>
</dbReference>
<dbReference type="EMBL" id="JBDFQZ010000013">
    <property type="protein sequence ID" value="KAK9670715.1"/>
    <property type="molecule type" value="Genomic_DNA"/>
</dbReference>
<accession>A0AAW1H6Y3</accession>
<evidence type="ECO:0000256" key="1">
    <source>
        <dbReference type="SAM" id="SignalP"/>
    </source>
</evidence>
<reference evidence="3" key="1">
    <citation type="submission" date="2024-03" db="EMBL/GenBank/DDBJ databases">
        <title>WGS assembly of Saponaria officinalis var. Norfolk2.</title>
        <authorList>
            <person name="Jenkins J."/>
            <person name="Shu S."/>
            <person name="Grimwood J."/>
            <person name="Barry K."/>
            <person name="Goodstein D."/>
            <person name="Schmutz J."/>
            <person name="Leebens-Mack J."/>
            <person name="Osbourn A."/>
        </authorList>
    </citation>
    <scope>NUCLEOTIDE SEQUENCE [LARGE SCALE GENOMIC DNA]</scope>
    <source>
        <strain evidence="3">JIC</strain>
    </source>
</reference>
<dbReference type="AlphaFoldDB" id="A0AAW1H6Y3"/>
<dbReference type="PANTHER" id="PTHR33916:SF8">
    <property type="entry name" value="OS05G0272800 PROTEIN"/>
    <property type="match status" value="1"/>
</dbReference>
<gene>
    <name evidence="3" type="ORF">RND81_13G220000</name>
</gene>
<name>A0AAW1H6Y3_SAPOF</name>
<dbReference type="PANTHER" id="PTHR33916">
    <property type="entry name" value="EXPANSIN-LIKE EG45 DOMAIN-CONTAINING PROTEIN"/>
    <property type="match status" value="1"/>
</dbReference>
<sequence length="490" mass="54714">MGVLALALALGLTLLLLSVSFGNGESVSAIGDPGMRRDSLRVAFESWNFCNEVGHEAPAMGSPRAADCFDLLPCKPLASSSCIQHKVGDNQNRLGVGNPFPGLKAEALMNPDLYAVHKELYLGSLCQVQDAPTPWSFWMVMLKNGNFDTTAALCPRNGQKIGPFTDHARFPCPAPGCMNHPSLNHHPTSLSDNDTFLRGGFRGSYELDFDIRRGIQNISYYEVTWEKQVGPGSWKFRHKLKTSRKYPWLMLYLRADATLGFSGGYHYDTRGMLKTLPVSPNFRVRMHLDIKKGGGPKSQFYLIDIGSCWKNNGDSCNGDVLTDVTRYSEMIINPETSAWCSPTAIKNCPPYHITPNNIKIHRNDTSHFPYGAYHYYCAPGNAQYLEKWVDTCDPYSNPQAQEIVQLLPHPIWAEYGYPTKPGQGWIGDPRSWDLDVGGLSSRLYFYQDPGTSPAKRIWTSVNMGTEIFVSSKDEVADWTVSDWDVIITSK</sequence>
<dbReference type="Pfam" id="PF24804">
    <property type="entry name" value="DUF7705"/>
    <property type="match status" value="1"/>
</dbReference>
<comment type="caution">
    <text evidence="3">The sequence shown here is derived from an EMBL/GenBank/DDBJ whole genome shotgun (WGS) entry which is preliminary data.</text>
</comment>
<evidence type="ECO:0000313" key="3">
    <source>
        <dbReference type="EMBL" id="KAK9670715.1"/>
    </source>
</evidence>
<feature type="domain" description="DUF7705" evidence="2">
    <location>
        <begin position="27"/>
        <end position="487"/>
    </location>
</feature>
<dbReference type="InterPro" id="IPR056122">
    <property type="entry name" value="DUF7705"/>
</dbReference>
<evidence type="ECO:0000313" key="4">
    <source>
        <dbReference type="Proteomes" id="UP001443914"/>
    </source>
</evidence>
<proteinExistence type="predicted"/>